<dbReference type="GO" id="GO:1990904">
    <property type="term" value="C:ribonucleoprotein complex"/>
    <property type="evidence" value="ECO:0007669"/>
    <property type="project" value="UniProtKB-KW"/>
</dbReference>
<dbReference type="Proteomes" id="UP000028042">
    <property type="component" value="Unassembled WGS sequence"/>
</dbReference>
<keyword evidence="1 3" id="KW-0689">Ribosomal protein</keyword>
<evidence type="ECO:0000313" key="6">
    <source>
        <dbReference type="Proteomes" id="UP000030905"/>
    </source>
</evidence>
<dbReference type="InterPro" id="IPR014722">
    <property type="entry name" value="Rib_uL2_dom2"/>
</dbReference>
<evidence type="ECO:0000313" key="3">
    <source>
        <dbReference type="EMBL" id="AJA53696.1"/>
    </source>
</evidence>
<dbReference type="KEGG" id="cpat:CLPA_c36520"/>
<dbReference type="PATRIC" id="fig|1262449.3.peg.3907"/>
<dbReference type="InterPro" id="IPR041985">
    <property type="entry name" value="Ribosomal_eL14_KOW"/>
</dbReference>
<reference evidence="4 5" key="3">
    <citation type="journal article" name="Genome Announc.">
        <title>Improved Draft Genome Sequence of Clostridium pasteurianum Strain ATCC 6013 (DSM 525) Using a Hybrid Next-Generation Sequencing Approach.</title>
        <authorList>
            <person name="Pyne M.E."/>
            <person name="Utturkar S."/>
            <person name="Brown S.D."/>
            <person name="Moo-Young M."/>
            <person name="Chung D.A."/>
            <person name="Chou C.P."/>
        </authorList>
    </citation>
    <scope>NUCLEOTIDE SEQUENCE [LARGE SCALE GENOMIC DNA]</scope>
    <source>
        <strain evidence="4 5">ATCC 6013</strain>
    </source>
</reference>
<evidence type="ECO:0000313" key="4">
    <source>
        <dbReference type="EMBL" id="KRU14279.1"/>
    </source>
</evidence>
<keyword evidence="6" id="KW-1185">Reference proteome</keyword>
<organism evidence="3 6">
    <name type="scientific">Clostridium pasteurianum DSM 525 = ATCC 6013</name>
    <dbReference type="NCBI Taxonomy" id="1262449"/>
    <lineage>
        <taxon>Bacteria</taxon>
        <taxon>Bacillati</taxon>
        <taxon>Bacillota</taxon>
        <taxon>Clostridia</taxon>
        <taxon>Eubacteriales</taxon>
        <taxon>Clostridiaceae</taxon>
        <taxon>Clostridium</taxon>
    </lineage>
</organism>
<name>A0A0H3JAN9_CLOPA</name>
<dbReference type="InterPro" id="IPR008991">
    <property type="entry name" value="Translation_prot_SH3-like_sf"/>
</dbReference>
<dbReference type="GeneID" id="93075745"/>
<reference evidence="3 6" key="1">
    <citation type="journal article" date="2015" name="Genome Announc.">
        <title>Complete Genome Sequence of the Nitrogen-Fixing and Solvent-Producing Clostridium pasteurianum DSM 525.</title>
        <authorList>
            <person name="Poehlein A."/>
            <person name="Grosse-Honebrink A."/>
            <person name="Zhang Y."/>
            <person name="Minton N.P."/>
            <person name="Daniel R."/>
        </authorList>
    </citation>
    <scope>NUCLEOTIDE SEQUENCE [LARGE SCALE GENOMIC DNA]</scope>
    <source>
        <strain evidence="3">DSM 525</strain>
        <strain evidence="6">DSM 525 / ATCC 6013</strain>
    </source>
</reference>
<dbReference type="CDD" id="cd06088">
    <property type="entry name" value="KOW_RPL14"/>
    <property type="match status" value="1"/>
</dbReference>
<evidence type="ECO:0000256" key="2">
    <source>
        <dbReference type="ARBA" id="ARBA00023274"/>
    </source>
</evidence>
<accession>A0A0H3JAN9</accession>
<protein>
    <submittedName>
        <fullName evidence="3">LSU ribosomal protein L14E</fullName>
    </submittedName>
</protein>
<proteinExistence type="predicted"/>
<dbReference type="RefSeq" id="WP_003448026.1">
    <property type="nucleotide sequence ID" value="NZ_ANZB01000019.1"/>
</dbReference>
<sequence length="92" mass="10863">MNRDYLGTVVYSKAGRDVDRKFIIMDIIDKEYVYICDGDLRKVEKPKKKKIRHLMFTEIVAEDIRKCLMSDVEVSNSQIRKFLQSLCTNKEV</sequence>
<reference evidence="4" key="2">
    <citation type="submission" date="2015-10" db="EMBL/GenBank/DDBJ databases">
        <title>Improved Draft Genome Sequence of Clostridium pasteurianum Strain ATCC 6013 (DSM 525) Using a Hybrid Next-Generation Sequencing Approach.</title>
        <authorList>
            <person name="Pyne M.E."/>
            <person name="Utturkar S.M."/>
            <person name="Brown S.D."/>
            <person name="Moo-Young M."/>
            <person name="Chung D.A."/>
            <person name="Chou P.C."/>
        </authorList>
    </citation>
    <scope>NUCLEOTIDE SEQUENCE</scope>
    <source>
        <strain evidence="4">ATCC 6013</strain>
    </source>
</reference>
<dbReference type="KEGG" id="cpae:CPAST_c36520"/>
<evidence type="ECO:0000313" key="5">
    <source>
        <dbReference type="Proteomes" id="UP000028042"/>
    </source>
</evidence>
<dbReference type="Gene3D" id="2.30.30.30">
    <property type="match status" value="1"/>
</dbReference>
<dbReference type="GO" id="GO:0005840">
    <property type="term" value="C:ribosome"/>
    <property type="evidence" value="ECO:0007669"/>
    <property type="project" value="UniProtKB-KW"/>
</dbReference>
<dbReference type="EMBL" id="CP009268">
    <property type="protein sequence ID" value="AJA53696.1"/>
    <property type="molecule type" value="Genomic_DNA"/>
</dbReference>
<dbReference type="SUPFAM" id="SSF50104">
    <property type="entry name" value="Translation proteins SH3-like domain"/>
    <property type="match status" value="1"/>
</dbReference>
<keyword evidence="2" id="KW-0687">Ribonucleoprotein</keyword>
<dbReference type="Proteomes" id="UP000030905">
    <property type="component" value="Chromosome"/>
</dbReference>
<gene>
    <name evidence="3" type="ORF">CLPA_c36520</name>
    <name evidence="4" type="ORF">CP6013_03537</name>
</gene>
<dbReference type="eggNOG" id="COG2163">
    <property type="taxonomic scope" value="Bacteria"/>
</dbReference>
<dbReference type="AlphaFoldDB" id="A0A0H3JAN9"/>
<evidence type="ECO:0000256" key="1">
    <source>
        <dbReference type="ARBA" id="ARBA00022980"/>
    </source>
</evidence>
<dbReference type="EMBL" id="JPGY02000001">
    <property type="protein sequence ID" value="KRU14279.1"/>
    <property type="molecule type" value="Genomic_DNA"/>
</dbReference>